<dbReference type="Proteomes" id="UP001259420">
    <property type="component" value="Unassembled WGS sequence"/>
</dbReference>
<reference evidence="1" key="1">
    <citation type="submission" date="2023-07" db="EMBL/GenBank/DDBJ databases">
        <title>Sorghum-associated microbial communities from plants grown in Nebraska, USA.</title>
        <authorList>
            <person name="Schachtman D."/>
        </authorList>
    </citation>
    <scope>NUCLEOTIDE SEQUENCE</scope>
    <source>
        <strain evidence="1">BE46</strain>
    </source>
</reference>
<dbReference type="EMBL" id="JAVDSD010000004">
    <property type="protein sequence ID" value="MDR6607052.1"/>
    <property type="molecule type" value="Genomic_DNA"/>
</dbReference>
<keyword evidence="2" id="KW-1185">Reference proteome</keyword>
<accession>A0ACC6JLB3</accession>
<evidence type="ECO:0000313" key="1">
    <source>
        <dbReference type="EMBL" id="MDR6607052.1"/>
    </source>
</evidence>
<comment type="caution">
    <text evidence="1">The sequence shown here is derived from an EMBL/GenBank/DDBJ whole genome shotgun (WGS) entry which is preliminary data.</text>
</comment>
<gene>
    <name evidence="1" type="ORF">J2X87_002122</name>
</gene>
<proteinExistence type="predicted"/>
<protein>
    <submittedName>
        <fullName evidence="1">Uncharacterized protein</fullName>
    </submittedName>
</protein>
<name>A0ACC6JLB3_9PSED</name>
<evidence type="ECO:0000313" key="2">
    <source>
        <dbReference type="Proteomes" id="UP001259420"/>
    </source>
</evidence>
<sequence>MLTRTQLANDECLVGFIGLWLASASDDSSGDRPRSGTAWPDPGGAPNNDGVLLLGGLALYASYLYASRLGANRLYDRANGRHASIGRHGQAAALAACRPY</sequence>
<organism evidence="1 2">
    <name type="scientific">Pseudomonas synxantha</name>
    <dbReference type="NCBI Taxonomy" id="47883"/>
    <lineage>
        <taxon>Bacteria</taxon>
        <taxon>Pseudomonadati</taxon>
        <taxon>Pseudomonadota</taxon>
        <taxon>Gammaproteobacteria</taxon>
        <taxon>Pseudomonadales</taxon>
        <taxon>Pseudomonadaceae</taxon>
        <taxon>Pseudomonas</taxon>
    </lineage>
</organism>